<comment type="function">
    <text evidence="6">May be involved in recombination.</text>
</comment>
<name>A0A0R2T7B5_9GAMM</name>
<evidence type="ECO:0000256" key="3">
    <source>
        <dbReference type="ARBA" id="ARBA00022296"/>
    </source>
</evidence>
<dbReference type="EMBL" id="LICD01000027">
    <property type="protein sequence ID" value="KRO82916.1"/>
    <property type="molecule type" value="Genomic_DNA"/>
</dbReference>
<keyword evidence="4 6" id="KW-0963">Cytoplasm</keyword>
<dbReference type="GO" id="GO:0003690">
    <property type="term" value="F:double-stranded DNA binding"/>
    <property type="evidence" value="ECO:0007669"/>
    <property type="project" value="TreeGrafter"/>
</dbReference>
<evidence type="ECO:0000256" key="5">
    <source>
        <dbReference type="ARBA" id="ARBA00023172"/>
    </source>
</evidence>
<reference evidence="7 8" key="1">
    <citation type="submission" date="2015-10" db="EMBL/GenBank/DDBJ databases">
        <title>Metagenome-Assembled Genomes uncover a global brackish microbiome.</title>
        <authorList>
            <person name="Hugerth L.W."/>
            <person name="Larsson J."/>
            <person name="Alneberg J."/>
            <person name="Lindh M.V."/>
            <person name="Legrand C."/>
            <person name="Pinhassi J."/>
            <person name="Andersson A.F."/>
        </authorList>
    </citation>
    <scope>NUCLEOTIDE SEQUENCE [LARGE SCALE GENOMIC DNA]</scope>
    <source>
        <strain evidence="7">BACL22 MAG-120619-bin3</strain>
    </source>
</reference>
<comment type="caution">
    <text evidence="7">The sequence shown here is derived from an EMBL/GenBank/DDBJ whole genome shotgun (WGS) entry which is preliminary data.</text>
</comment>
<gene>
    <name evidence="6" type="primary">rdgC</name>
    <name evidence="7" type="ORF">ABR85_09450</name>
</gene>
<organism evidence="7 8">
    <name type="scientific">OM182 bacterium BACL3 MAG-120619-bin3</name>
    <dbReference type="NCBI Taxonomy" id="1655593"/>
    <lineage>
        <taxon>Bacteria</taxon>
        <taxon>Pseudomonadati</taxon>
        <taxon>Pseudomonadota</taxon>
        <taxon>Gammaproteobacteria</taxon>
        <taxon>OMG group</taxon>
        <taxon>OM182 clade</taxon>
    </lineage>
</organism>
<comment type="subcellular location">
    <subcellularLocation>
        <location evidence="1 6">Cytoplasm</location>
        <location evidence="1 6">Nucleoid</location>
    </subcellularLocation>
</comment>
<dbReference type="HAMAP" id="MF_00194">
    <property type="entry name" value="RdgC"/>
    <property type="match status" value="1"/>
</dbReference>
<sequence>MWFKNLRVYTFAKPLAQSFEEIETALADKLFEPCGSMEKARLGWVSPLGREGEMLSHVQGPYLMLCSQKQERLLPAAVVNEATEEKVAELEERQGRKIYRKEKRQIRDDVFVTLLPRAFTRNQQTFAYLSLADNMLIVNSSSAPKAEELITLLRDTLGSLPVEIPSTNRAPADVMTRWLREQHGSDNFVIDEECELFNPIDGGNVVRCKGQDLFSEEIQAHLGAGKQVKSLGVTWNSVVSCVLSEDLSVKRVKFVGMNEERDQGDAETAAEKFDQEFAVMTLQLTDFLKDFIAAFGGLEQGADASA</sequence>
<evidence type="ECO:0000256" key="1">
    <source>
        <dbReference type="ARBA" id="ARBA00004453"/>
    </source>
</evidence>
<dbReference type="GO" id="GO:0005737">
    <property type="term" value="C:cytoplasm"/>
    <property type="evidence" value="ECO:0007669"/>
    <property type="project" value="UniProtKB-UniRule"/>
</dbReference>
<dbReference type="NCBIfam" id="NF001462">
    <property type="entry name" value="PRK00321.1-3"/>
    <property type="match status" value="1"/>
</dbReference>
<evidence type="ECO:0000256" key="4">
    <source>
        <dbReference type="ARBA" id="ARBA00022490"/>
    </source>
</evidence>
<protein>
    <recommendedName>
        <fullName evidence="3 6">Recombination-associated protein RdgC</fullName>
    </recommendedName>
</protein>
<proteinExistence type="inferred from homology"/>
<dbReference type="Proteomes" id="UP000051242">
    <property type="component" value="Unassembled WGS sequence"/>
</dbReference>
<evidence type="ECO:0000313" key="7">
    <source>
        <dbReference type="EMBL" id="KRO82916.1"/>
    </source>
</evidence>
<dbReference type="GO" id="GO:0006310">
    <property type="term" value="P:DNA recombination"/>
    <property type="evidence" value="ECO:0007669"/>
    <property type="project" value="UniProtKB-UniRule"/>
</dbReference>
<evidence type="ECO:0000256" key="2">
    <source>
        <dbReference type="ARBA" id="ARBA00008657"/>
    </source>
</evidence>
<dbReference type="NCBIfam" id="NF001464">
    <property type="entry name" value="PRK00321.1-5"/>
    <property type="match status" value="1"/>
</dbReference>
<evidence type="ECO:0000313" key="8">
    <source>
        <dbReference type="Proteomes" id="UP000051242"/>
    </source>
</evidence>
<dbReference type="PANTHER" id="PTHR38103">
    <property type="entry name" value="RECOMBINATION-ASSOCIATED PROTEIN RDGC"/>
    <property type="match status" value="1"/>
</dbReference>
<dbReference type="Pfam" id="PF04381">
    <property type="entry name" value="RdgC"/>
    <property type="match status" value="1"/>
</dbReference>
<dbReference type="InterPro" id="IPR007476">
    <property type="entry name" value="RdgC"/>
</dbReference>
<dbReference type="PANTHER" id="PTHR38103:SF1">
    <property type="entry name" value="RECOMBINATION-ASSOCIATED PROTEIN RDGC"/>
    <property type="match status" value="1"/>
</dbReference>
<accession>A0A0R2T7B5</accession>
<dbReference type="GO" id="GO:0043590">
    <property type="term" value="C:bacterial nucleoid"/>
    <property type="evidence" value="ECO:0007669"/>
    <property type="project" value="TreeGrafter"/>
</dbReference>
<keyword evidence="5 6" id="KW-0233">DNA recombination</keyword>
<comment type="similarity">
    <text evidence="2 6">Belongs to the RdgC family.</text>
</comment>
<dbReference type="GO" id="GO:0000018">
    <property type="term" value="P:regulation of DNA recombination"/>
    <property type="evidence" value="ECO:0007669"/>
    <property type="project" value="TreeGrafter"/>
</dbReference>
<evidence type="ECO:0000256" key="6">
    <source>
        <dbReference type="HAMAP-Rule" id="MF_00194"/>
    </source>
</evidence>
<dbReference type="AlphaFoldDB" id="A0A0R2T7B5"/>